<keyword evidence="1" id="KW-1133">Transmembrane helix</keyword>
<dbReference type="Proteomes" id="UP000886812">
    <property type="component" value="Unassembled WGS sequence"/>
</dbReference>
<evidence type="ECO:0000313" key="3">
    <source>
        <dbReference type="Proteomes" id="UP000886812"/>
    </source>
</evidence>
<name>A0A9D1T0H8_9BACT</name>
<gene>
    <name evidence="2" type="ORF">IAC75_01470</name>
</gene>
<keyword evidence="1" id="KW-0812">Transmembrane</keyword>
<reference evidence="2" key="1">
    <citation type="submission" date="2020-10" db="EMBL/GenBank/DDBJ databases">
        <authorList>
            <person name="Gilroy R."/>
        </authorList>
    </citation>
    <scope>NUCLEOTIDE SEQUENCE</scope>
    <source>
        <strain evidence="2">10669</strain>
    </source>
</reference>
<comment type="caution">
    <text evidence="2">The sequence shown here is derived from an EMBL/GenBank/DDBJ whole genome shotgun (WGS) entry which is preliminary data.</text>
</comment>
<dbReference type="EMBL" id="DVOG01000039">
    <property type="protein sequence ID" value="HIV03803.1"/>
    <property type="molecule type" value="Genomic_DNA"/>
</dbReference>
<reference evidence="2" key="2">
    <citation type="journal article" date="2021" name="PeerJ">
        <title>Extensive microbial diversity within the chicken gut microbiome revealed by metagenomics and culture.</title>
        <authorList>
            <person name="Gilroy R."/>
            <person name="Ravi A."/>
            <person name="Getino M."/>
            <person name="Pursley I."/>
            <person name="Horton D.L."/>
            <person name="Alikhan N.F."/>
            <person name="Baker D."/>
            <person name="Gharbi K."/>
            <person name="Hall N."/>
            <person name="Watson M."/>
            <person name="Adriaenssens E.M."/>
            <person name="Foster-Nyarko E."/>
            <person name="Jarju S."/>
            <person name="Secka A."/>
            <person name="Antonio M."/>
            <person name="Oren A."/>
            <person name="Chaudhuri R.R."/>
            <person name="La Ragione R."/>
            <person name="Hildebrand F."/>
            <person name="Pallen M.J."/>
        </authorList>
    </citation>
    <scope>NUCLEOTIDE SEQUENCE</scope>
    <source>
        <strain evidence="2">10669</strain>
    </source>
</reference>
<dbReference type="AlphaFoldDB" id="A0A9D1T0H8"/>
<evidence type="ECO:0000256" key="1">
    <source>
        <dbReference type="SAM" id="Phobius"/>
    </source>
</evidence>
<proteinExistence type="predicted"/>
<keyword evidence="1" id="KW-0472">Membrane</keyword>
<organism evidence="2 3">
    <name type="scientific">Candidatus Spyradosoma merdigallinarum</name>
    <dbReference type="NCBI Taxonomy" id="2840950"/>
    <lineage>
        <taxon>Bacteria</taxon>
        <taxon>Pseudomonadati</taxon>
        <taxon>Verrucomicrobiota</taxon>
        <taxon>Opitutia</taxon>
        <taxon>Opitutia incertae sedis</taxon>
        <taxon>Candidatus Spyradosoma</taxon>
    </lineage>
</organism>
<protein>
    <submittedName>
        <fullName evidence="2">Uncharacterized protein</fullName>
    </submittedName>
</protein>
<dbReference type="PANTHER" id="PTHR30590">
    <property type="entry name" value="INNER MEMBRANE PROTEIN"/>
    <property type="match status" value="1"/>
</dbReference>
<evidence type="ECO:0000313" key="2">
    <source>
        <dbReference type="EMBL" id="HIV03803.1"/>
    </source>
</evidence>
<dbReference type="InterPro" id="IPR052529">
    <property type="entry name" value="Bact_Transport_Assoc"/>
</dbReference>
<accession>A0A9D1T0H8</accession>
<sequence length="101" mass="10871">MEKTDTLDLVPVKPSERSVVLDALRGFAVCGICAANHPEFSLCVFRSAETAAAMPSAGIDRALRRLPCIFVDGKFYTLFFLLFGVGFSIFLPNAALRGGNA</sequence>
<dbReference type="PANTHER" id="PTHR30590:SF2">
    <property type="entry name" value="INNER MEMBRANE PROTEIN"/>
    <property type="match status" value="1"/>
</dbReference>
<feature type="transmembrane region" description="Helical" evidence="1">
    <location>
        <begin position="75"/>
        <end position="96"/>
    </location>
</feature>